<dbReference type="EMBL" id="LAZR01000194">
    <property type="protein sequence ID" value="KKN82844.1"/>
    <property type="molecule type" value="Genomic_DNA"/>
</dbReference>
<evidence type="ECO:0000313" key="1">
    <source>
        <dbReference type="EMBL" id="KKN82844.1"/>
    </source>
</evidence>
<name>A0A0F9TU51_9ZZZZ</name>
<dbReference type="AlphaFoldDB" id="A0A0F9TU51"/>
<comment type="caution">
    <text evidence="1">The sequence shown here is derived from an EMBL/GenBank/DDBJ whole genome shotgun (WGS) entry which is preliminary data.</text>
</comment>
<protein>
    <recommendedName>
        <fullName evidence="2">LysR substrate-binding domain-containing protein</fullName>
    </recommendedName>
</protein>
<evidence type="ECO:0008006" key="2">
    <source>
        <dbReference type="Google" id="ProtNLM"/>
    </source>
</evidence>
<organism evidence="1">
    <name type="scientific">marine sediment metagenome</name>
    <dbReference type="NCBI Taxonomy" id="412755"/>
    <lineage>
        <taxon>unclassified sequences</taxon>
        <taxon>metagenomes</taxon>
        <taxon>ecological metagenomes</taxon>
    </lineage>
</organism>
<dbReference type="SUPFAM" id="SSF53850">
    <property type="entry name" value="Periplasmic binding protein-like II"/>
    <property type="match status" value="1"/>
</dbReference>
<gene>
    <name evidence="1" type="ORF">LCGC14_0305130</name>
</gene>
<reference evidence="1" key="1">
    <citation type="journal article" date="2015" name="Nature">
        <title>Complex archaea that bridge the gap between prokaryotes and eukaryotes.</title>
        <authorList>
            <person name="Spang A."/>
            <person name="Saw J.H."/>
            <person name="Jorgensen S.L."/>
            <person name="Zaremba-Niedzwiedzka K."/>
            <person name="Martijn J."/>
            <person name="Lind A.E."/>
            <person name="van Eijk R."/>
            <person name="Schleper C."/>
            <person name="Guy L."/>
            <person name="Ettema T.J."/>
        </authorList>
    </citation>
    <scope>NUCLEOTIDE SEQUENCE</scope>
</reference>
<dbReference type="Gene3D" id="3.40.190.10">
    <property type="entry name" value="Periplasmic binding protein-like II"/>
    <property type="match status" value="1"/>
</dbReference>
<accession>A0A0F9TU51</accession>
<proteinExistence type="predicted"/>
<sequence>MPAFMSSSSLSTVIAKFAHLHPQVALSLAFSDQKIDPINDGFDVNIRVGWLEVDSVDTLYHFACLGIT</sequence>